<sequence length="1351" mass="154636">MESESMAEQIKNLSPDEKRKLLARLLQEKGARDAHHPASFAQQRLWFLEQLAPGEATYNFPFVIHFHGSLHQQALMQGLRELAQRQEALRTTFRNKDGELMQFIAPVKDNVPLQVRNLYQAPLNEKNAIVREILHEESVRGFDLENGPLMRLLLLQVEEEKTLLSVTMHHIITDGWSLQVFADELVTLYQAAVAGVTSALPSLEMTYSDYAKWQRKWMQGDVLKEEVEHWRNKLEGAPTILELPTDFQRPAVQKSSGATFSFALPGDVVEVLQKIGREHNTTLFTVLLSAFQVFLHRYSKQNDLLIGTPIAGRNRIEIERTIGFFVNSLIVRSKLYQEDSFLDFLDRMKEEVLDAFTHQDLPFERLVEELQPKRDRSLHPLFQVMFAYKEASRMVWNLEDVTIQAELGEVEVSKFDLTLNISHSTEALQAEFEYSSDLFKPRTIARMAEHFKKLLQGIAANPKRRLGEVPLITEQEMDIILHEWNGRQLDVDLSKCLHQVFQEQAERTPHAVAIVYQDRHMTYKELNQRANKLAHFLQKRGVGPEVTVGIAINRKPELIIGLLGILKAGGCYVPLDPAYPRNRLLSMVEMSQPIILLTEKSTHFIFEGIRVPCIAFDELEHLAAQEQTSPPSTDVRPDHLSYMIFTSGTTGQPKGVMVQHDSLMNAAFVWKHEYQLKEDDRFLQLASASFDVFTGDLARMIISGGTLVICPDEWKIDMPMLSKLMINERITFVDSTPALIVPLVNFLGNHGLSLEHLRFLVTGADSLSIEDYKKMRSSLGNWTRILNSYGVTEATIDSSYLEPDQIYLETTGFGYVSIGNALPNMSFYVLDENMQMQPIGLTGELYIGGLGVARGYLHREDLTAMRFVEDPYMPGRKMYRTGDLVKWSDQGNVEFLGRTDHQVKVRGFRIELGEIESILTRHPKVREAVVVAKEIGVEKRLVAYVGANEETSVTEQEMRAHVMGVLPDYMVPSIFIWMKELPKTPNGKLDRKTLQELEVEDSRWSSRMIAVPRDHFEIELVRIWETILQVFPIGIRDDFFDLGGHSLLLIRLLDQIQKDLQVEVPLSVMYECSTIEALALYIKRVTNFEFKPNEISLVTLQAGGTSHPILLVHPIGGYLFSYASLVRALGPDQPIYGLQVSKQDIEQSMEEIAKDYIDEVLQAGIPSPYLLFGHSFGGNLAFEIACQLELAGHEVGLVGLLDTNLEQYDPDMDDFDHLVEYCSRFNMSNEQLYELRRLNEEDRLHYILDIGKKVNYFTPDREVNRLRQILQIFIKNNKALKSYQPSIYPKKLVFFKAMDQDNDATVGWERYTNHPMKVLQVPGNHYEMIKPPNVQVLADRIREAVDEFTYD</sequence>
<dbReference type="GO" id="GO:0009239">
    <property type="term" value="P:enterobactin biosynthetic process"/>
    <property type="evidence" value="ECO:0007669"/>
    <property type="project" value="TreeGrafter"/>
</dbReference>
<dbReference type="OrthoDB" id="9765680at2"/>
<comment type="similarity">
    <text evidence="2">Belongs to the ATP-dependent AMP-binding enzyme family.</text>
</comment>
<keyword evidence="4" id="KW-0597">Phosphoprotein</keyword>
<evidence type="ECO:0000256" key="2">
    <source>
        <dbReference type="ARBA" id="ARBA00006432"/>
    </source>
</evidence>
<evidence type="ECO:0000313" key="8">
    <source>
        <dbReference type="Proteomes" id="UP000214688"/>
    </source>
</evidence>
<dbReference type="Pfam" id="PF13193">
    <property type="entry name" value="AMP-binding_C"/>
    <property type="match status" value="1"/>
</dbReference>
<dbReference type="Gene3D" id="3.30.559.10">
    <property type="entry name" value="Chloramphenicol acetyltransferase-like domain"/>
    <property type="match status" value="1"/>
</dbReference>
<comment type="cofactor">
    <cofactor evidence="1">
        <name>pantetheine 4'-phosphate</name>
        <dbReference type="ChEBI" id="CHEBI:47942"/>
    </cofactor>
</comment>
<keyword evidence="5" id="KW-0045">Antibiotic biosynthesis</keyword>
<dbReference type="GO" id="GO:0043041">
    <property type="term" value="P:amino acid activation for nonribosomal peptide biosynthetic process"/>
    <property type="evidence" value="ECO:0007669"/>
    <property type="project" value="TreeGrafter"/>
</dbReference>
<dbReference type="InterPro" id="IPR010071">
    <property type="entry name" value="AA_adenyl_dom"/>
</dbReference>
<proteinExistence type="inferred from homology"/>
<organism evidence="7 8">
    <name type="scientific">Tumebacillus algifaecis</name>
    <dbReference type="NCBI Taxonomy" id="1214604"/>
    <lineage>
        <taxon>Bacteria</taxon>
        <taxon>Bacillati</taxon>
        <taxon>Bacillota</taxon>
        <taxon>Bacilli</taxon>
        <taxon>Bacillales</taxon>
        <taxon>Alicyclobacillaceae</taxon>
        <taxon>Tumebacillus</taxon>
    </lineage>
</organism>
<dbReference type="PROSITE" id="PS50075">
    <property type="entry name" value="CARRIER"/>
    <property type="match status" value="1"/>
</dbReference>
<dbReference type="InterPro" id="IPR045851">
    <property type="entry name" value="AMP-bd_C_sf"/>
</dbReference>
<dbReference type="Gene3D" id="3.40.50.980">
    <property type="match status" value="2"/>
</dbReference>
<dbReference type="InterPro" id="IPR020845">
    <property type="entry name" value="AMP-binding_CS"/>
</dbReference>
<dbReference type="GO" id="GO:0047527">
    <property type="term" value="F:2,3-dihydroxybenzoate-serine ligase activity"/>
    <property type="evidence" value="ECO:0007669"/>
    <property type="project" value="TreeGrafter"/>
</dbReference>
<gene>
    <name evidence="7" type="ORF">CIG75_02595</name>
</gene>
<dbReference type="PROSITE" id="PS00455">
    <property type="entry name" value="AMP_BINDING"/>
    <property type="match status" value="1"/>
</dbReference>
<dbReference type="CDD" id="cd19531">
    <property type="entry name" value="LCL_NRPS-like"/>
    <property type="match status" value="1"/>
</dbReference>
<dbReference type="InterPro" id="IPR006162">
    <property type="entry name" value="Ppantetheine_attach_site"/>
</dbReference>
<dbReference type="InterPro" id="IPR000873">
    <property type="entry name" value="AMP-dep_synth/lig_dom"/>
</dbReference>
<dbReference type="Pfam" id="PF00975">
    <property type="entry name" value="Thioesterase"/>
    <property type="match status" value="1"/>
</dbReference>
<dbReference type="InterPro" id="IPR025110">
    <property type="entry name" value="AMP-bd_C"/>
</dbReference>
<dbReference type="InterPro" id="IPR009081">
    <property type="entry name" value="PP-bd_ACP"/>
</dbReference>
<dbReference type="InterPro" id="IPR020806">
    <property type="entry name" value="PKS_PP-bd"/>
</dbReference>
<name>A0A223CXF6_9BACL</name>
<dbReference type="SMART" id="SM00823">
    <property type="entry name" value="PKS_PP"/>
    <property type="match status" value="1"/>
</dbReference>
<dbReference type="Gene3D" id="3.40.50.1820">
    <property type="entry name" value="alpha/beta hydrolase"/>
    <property type="match status" value="1"/>
</dbReference>
<dbReference type="Proteomes" id="UP000214688">
    <property type="component" value="Chromosome"/>
</dbReference>
<dbReference type="FunFam" id="3.40.50.980:FF:000001">
    <property type="entry name" value="Non-ribosomal peptide synthetase"/>
    <property type="match status" value="1"/>
</dbReference>
<dbReference type="GO" id="GO:0005829">
    <property type="term" value="C:cytosol"/>
    <property type="evidence" value="ECO:0007669"/>
    <property type="project" value="TreeGrafter"/>
</dbReference>
<dbReference type="FunFam" id="3.30.300.30:FF:000010">
    <property type="entry name" value="Enterobactin synthetase component F"/>
    <property type="match status" value="1"/>
</dbReference>
<dbReference type="FunFam" id="3.40.50.12780:FF:000012">
    <property type="entry name" value="Non-ribosomal peptide synthetase"/>
    <property type="match status" value="1"/>
</dbReference>
<dbReference type="FunFam" id="3.30.559.30:FF:000001">
    <property type="entry name" value="Non-ribosomal peptide synthetase"/>
    <property type="match status" value="1"/>
</dbReference>
<dbReference type="InterPro" id="IPR001242">
    <property type="entry name" value="Condensation_dom"/>
</dbReference>
<dbReference type="KEGG" id="tab:CIG75_02595"/>
<feature type="domain" description="Carrier" evidence="6">
    <location>
        <begin position="1011"/>
        <end position="1086"/>
    </location>
</feature>
<dbReference type="Gene3D" id="3.30.300.30">
    <property type="match status" value="1"/>
</dbReference>
<dbReference type="Pfam" id="PF00668">
    <property type="entry name" value="Condensation"/>
    <property type="match status" value="1"/>
</dbReference>
<dbReference type="Gene3D" id="3.30.559.30">
    <property type="entry name" value="Nonribosomal peptide synthetase, condensation domain"/>
    <property type="match status" value="1"/>
</dbReference>
<dbReference type="SUPFAM" id="SSF52777">
    <property type="entry name" value="CoA-dependent acyltransferases"/>
    <property type="match status" value="2"/>
</dbReference>
<dbReference type="CDD" id="cd05930">
    <property type="entry name" value="A_NRPS"/>
    <property type="match status" value="1"/>
</dbReference>
<accession>A0A223CXF6</accession>
<dbReference type="FunFam" id="2.30.38.10:FF:000001">
    <property type="entry name" value="Non-ribosomal peptide synthetase PvdI"/>
    <property type="match status" value="1"/>
</dbReference>
<keyword evidence="8" id="KW-1185">Reference proteome</keyword>
<keyword evidence="3" id="KW-0596">Phosphopantetheine</keyword>
<evidence type="ECO:0000256" key="3">
    <source>
        <dbReference type="ARBA" id="ARBA00022450"/>
    </source>
</evidence>
<dbReference type="Pfam" id="PF00501">
    <property type="entry name" value="AMP-binding"/>
    <property type="match status" value="1"/>
</dbReference>
<evidence type="ECO:0000313" key="7">
    <source>
        <dbReference type="EMBL" id="ASS73978.1"/>
    </source>
</evidence>
<dbReference type="NCBIfam" id="TIGR01733">
    <property type="entry name" value="AA-adenyl-dom"/>
    <property type="match status" value="1"/>
</dbReference>
<evidence type="ECO:0000256" key="4">
    <source>
        <dbReference type="ARBA" id="ARBA00022553"/>
    </source>
</evidence>
<evidence type="ECO:0000259" key="6">
    <source>
        <dbReference type="PROSITE" id="PS50075"/>
    </source>
</evidence>
<dbReference type="InterPro" id="IPR001031">
    <property type="entry name" value="Thioesterase"/>
</dbReference>
<dbReference type="SUPFAM" id="SSF56801">
    <property type="entry name" value="Acetyl-CoA synthetase-like"/>
    <property type="match status" value="1"/>
</dbReference>
<dbReference type="GO" id="GO:0008610">
    <property type="term" value="P:lipid biosynthetic process"/>
    <property type="evidence" value="ECO:0007669"/>
    <property type="project" value="UniProtKB-ARBA"/>
</dbReference>
<dbReference type="SUPFAM" id="SSF53474">
    <property type="entry name" value="alpha/beta-Hydrolases"/>
    <property type="match status" value="1"/>
</dbReference>
<dbReference type="InterPro" id="IPR029058">
    <property type="entry name" value="AB_hydrolase_fold"/>
</dbReference>
<evidence type="ECO:0000256" key="1">
    <source>
        <dbReference type="ARBA" id="ARBA00001957"/>
    </source>
</evidence>
<dbReference type="GO" id="GO:0031177">
    <property type="term" value="F:phosphopantetheine binding"/>
    <property type="evidence" value="ECO:0007669"/>
    <property type="project" value="InterPro"/>
</dbReference>
<dbReference type="PROSITE" id="PS00012">
    <property type="entry name" value="PHOSPHOPANTETHEINE"/>
    <property type="match status" value="1"/>
</dbReference>
<dbReference type="SUPFAM" id="SSF47336">
    <property type="entry name" value="ACP-like"/>
    <property type="match status" value="1"/>
</dbReference>
<dbReference type="InterPro" id="IPR023213">
    <property type="entry name" value="CAT-like_dom_sf"/>
</dbReference>
<dbReference type="Pfam" id="PF00550">
    <property type="entry name" value="PP-binding"/>
    <property type="match status" value="1"/>
</dbReference>
<dbReference type="InterPro" id="IPR036736">
    <property type="entry name" value="ACP-like_sf"/>
</dbReference>
<dbReference type="PANTHER" id="PTHR45527">
    <property type="entry name" value="NONRIBOSOMAL PEPTIDE SYNTHETASE"/>
    <property type="match status" value="1"/>
</dbReference>
<protein>
    <recommendedName>
        <fullName evidence="6">Carrier domain-containing protein</fullName>
    </recommendedName>
</protein>
<dbReference type="EMBL" id="CP022657">
    <property type="protein sequence ID" value="ASS73978.1"/>
    <property type="molecule type" value="Genomic_DNA"/>
</dbReference>
<dbReference type="PANTHER" id="PTHR45527:SF1">
    <property type="entry name" value="FATTY ACID SYNTHASE"/>
    <property type="match status" value="1"/>
</dbReference>
<dbReference type="Gene3D" id="1.10.1200.10">
    <property type="entry name" value="ACP-like"/>
    <property type="match status" value="1"/>
</dbReference>
<evidence type="ECO:0000256" key="5">
    <source>
        <dbReference type="ARBA" id="ARBA00023194"/>
    </source>
</evidence>
<dbReference type="GO" id="GO:0009366">
    <property type="term" value="C:enterobactin synthetase complex"/>
    <property type="evidence" value="ECO:0007669"/>
    <property type="project" value="TreeGrafter"/>
</dbReference>
<dbReference type="Gene3D" id="2.30.38.10">
    <property type="entry name" value="Luciferase, Domain 3"/>
    <property type="match status" value="1"/>
</dbReference>
<reference evidence="7 8" key="1">
    <citation type="journal article" date="2015" name="Int. J. Syst. Evol. Microbiol.">
        <title>Tumebacillus algifaecis sp. nov., isolated from decomposing algal scum.</title>
        <authorList>
            <person name="Wu Y.F."/>
            <person name="Zhang B."/>
            <person name="Xing P."/>
            <person name="Wu Q.L."/>
            <person name="Liu S.J."/>
        </authorList>
    </citation>
    <scope>NUCLEOTIDE SEQUENCE [LARGE SCALE GENOMIC DNA]</scope>
    <source>
        <strain evidence="7 8">THMBR28</strain>
    </source>
</reference>